<protein>
    <submittedName>
        <fullName evidence="8">TraM recognition domain-containing protein</fullName>
    </submittedName>
</protein>
<dbReference type="Gene3D" id="3.40.50.300">
    <property type="entry name" value="P-loop containing nucleotide triphosphate hydrolases"/>
    <property type="match status" value="1"/>
</dbReference>
<gene>
    <name evidence="8" type="ORF">K1J60_06130</name>
</gene>
<dbReference type="PANTHER" id="PTHR37937">
    <property type="entry name" value="CONJUGATIVE TRANSFER: DNA TRANSPORT"/>
    <property type="match status" value="1"/>
</dbReference>
<evidence type="ECO:0000259" key="7">
    <source>
        <dbReference type="Pfam" id="PF12696"/>
    </source>
</evidence>
<comment type="subcellular location">
    <subcellularLocation>
        <location evidence="1">Cell membrane</location>
        <topology evidence="1">Multi-pass membrane protein</topology>
    </subcellularLocation>
</comment>
<feature type="transmembrane region" description="Helical" evidence="6">
    <location>
        <begin position="21"/>
        <end position="47"/>
    </location>
</feature>
<keyword evidence="9" id="KW-1185">Reference proteome</keyword>
<dbReference type="PANTHER" id="PTHR37937:SF1">
    <property type="entry name" value="CONJUGATIVE TRANSFER: DNA TRANSPORT"/>
    <property type="match status" value="1"/>
</dbReference>
<sequence>MMPKAATPKTAARLRLGRDTVWIIPLIAAFVLTALLWLTALVSGVLAHGRPAAISWDSAGKAVVAVFRHPGDPSAAWPPSAGVAGPFVFWPTFLVLLAGAVWGAWKTYWWWKHRGADGADGMATRAQLEKAMGEQQALSRAGSLRPTLAERNPKAITIRDVAVYIGSADPSEIHLWITIEESMILVAPPREGKTSQIILPEILEFRGTVLATSSKTDVLYNTALLRQEHGPVWVLDPTGLSGWPNQLRWPLTQGCEEYQVARKRAETLAATTKTEEGTKNGGYFALNAKTLITCWLHAAALHNRPVLDVLAWATDPDNREAVDLLAAKGKHLLAAALAGQHAAAEEERSATWRTAEQSFIALYDEKVAEIFAPQGDVEVFDIETYLRQSGTLFLIGEDEEGSALAPLNAAFAKAMFDTAKRVAARSPNGRLPIPLGCFLDELANVAPLPEIPSLMSVSGSQNIFIMAVLQGYAQAEERWGALGVRKMFASGTVKVFLGGISDPEELKSYSSLAGEFDEDVETVSDDGDRVSVSTSVRRRAVVEPATIRMIPERGGMVFHRRTPATLVTFVRAHEGPRAAEIKEATRRAHEMVDDRVRLEKAGGHG</sequence>
<keyword evidence="3 6" id="KW-0812">Transmembrane</keyword>
<evidence type="ECO:0000313" key="9">
    <source>
        <dbReference type="Proteomes" id="UP000827138"/>
    </source>
</evidence>
<name>A0ABX8XJP3_9ACTN</name>
<organism evidence="8 9">
    <name type="scientific">Streptomyces akebiae</name>
    <dbReference type="NCBI Taxonomy" id="2865673"/>
    <lineage>
        <taxon>Bacteria</taxon>
        <taxon>Bacillati</taxon>
        <taxon>Actinomycetota</taxon>
        <taxon>Actinomycetes</taxon>
        <taxon>Kitasatosporales</taxon>
        <taxon>Streptomycetaceae</taxon>
        <taxon>Streptomyces</taxon>
    </lineage>
</organism>
<evidence type="ECO:0000256" key="2">
    <source>
        <dbReference type="ARBA" id="ARBA00022475"/>
    </source>
</evidence>
<dbReference type="RefSeq" id="WP_220645276.1">
    <property type="nucleotide sequence ID" value="NZ_CP080647.1"/>
</dbReference>
<evidence type="ECO:0000256" key="1">
    <source>
        <dbReference type="ARBA" id="ARBA00004651"/>
    </source>
</evidence>
<proteinExistence type="predicted"/>
<keyword evidence="5 6" id="KW-0472">Membrane</keyword>
<dbReference type="EMBL" id="CP080647">
    <property type="protein sequence ID" value="QYX76141.1"/>
    <property type="molecule type" value="Genomic_DNA"/>
</dbReference>
<feature type="domain" description="TraD/TraG TraM recognition site" evidence="7">
    <location>
        <begin position="434"/>
        <end position="551"/>
    </location>
</feature>
<dbReference type="Proteomes" id="UP000827138">
    <property type="component" value="Chromosome"/>
</dbReference>
<keyword evidence="4 6" id="KW-1133">Transmembrane helix</keyword>
<dbReference type="CDD" id="cd01127">
    <property type="entry name" value="TrwB_TraG_TraD_VirD4"/>
    <property type="match status" value="1"/>
</dbReference>
<evidence type="ECO:0000256" key="4">
    <source>
        <dbReference type="ARBA" id="ARBA00022989"/>
    </source>
</evidence>
<dbReference type="InterPro" id="IPR051539">
    <property type="entry name" value="T4SS-coupling_protein"/>
</dbReference>
<evidence type="ECO:0000313" key="8">
    <source>
        <dbReference type="EMBL" id="QYX76141.1"/>
    </source>
</evidence>
<accession>A0ABX8XJP3</accession>
<evidence type="ECO:0000256" key="5">
    <source>
        <dbReference type="ARBA" id="ARBA00023136"/>
    </source>
</evidence>
<dbReference type="Pfam" id="PF12696">
    <property type="entry name" value="TraG-D_C"/>
    <property type="match status" value="1"/>
</dbReference>
<evidence type="ECO:0000256" key="6">
    <source>
        <dbReference type="SAM" id="Phobius"/>
    </source>
</evidence>
<dbReference type="InterPro" id="IPR027417">
    <property type="entry name" value="P-loop_NTPase"/>
</dbReference>
<keyword evidence="2" id="KW-1003">Cell membrane</keyword>
<evidence type="ECO:0000256" key="3">
    <source>
        <dbReference type="ARBA" id="ARBA00022692"/>
    </source>
</evidence>
<dbReference type="SUPFAM" id="SSF52540">
    <property type="entry name" value="P-loop containing nucleoside triphosphate hydrolases"/>
    <property type="match status" value="1"/>
</dbReference>
<dbReference type="InterPro" id="IPR032689">
    <property type="entry name" value="TraG-D_C"/>
</dbReference>
<feature type="transmembrane region" description="Helical" evidence="6">
    <location>
        <begin position="87"/>
        <end position="105"/>
    </location>
</feature>
<reference evidence="8 9" key="1">
    <citation type="submission" date="2021-08" db="EMBL/GenBank/DDBJ databases">
        <authorList>
            <person name="Ping M."/>
        </authorList>
    </citation>
    <scope>NUCLEOTIDE SEQUENCE [LARGE SCALE GENOMIC DNA]</scope>
    <source>
        <strain evidence="8 9">MG28</strain>
    </source>
</reference>